<proteinExistence type="predicted"/>
<dbReference type="Proteomes" id="UP000595254">
    <property type="component" value="Chromosome"/>
</dbReference>
<dbReference type="AlphaFoldDB" id="A0A974S027"/>
<sequence>MNTLLLSLLSLAIILFIAAFFKKDRVAKLEEDLEQLTLTHMQDIYLLKKKIKILEEEFLVEDFPMSPLPAQKTKKQQAPINEILKNQVLSLYQQGLSLKQISAQSTLSTEIITEIIEKSLRGSTYE</sequence>
<keyword evidence="2" id="KW-1185">Reference proteome</keyword>
<name>A0A974S027_PERPY</name>
<evidence type="ECO:0000313" key="2">
    <source>
        <dbReference type="Proteomes" id="UP000595254"/>
    </source>
</evidence>
<evidence type="ECO:0008006" key="3">
    <source>
        <dbReference type="Google" id="ProtNLM"/>
    </source>
</evidence>
<dbReference type="RefSeq" id="WP_040374252.1">
    <property type="nucleotide sequence ID" value="NZ_CP068053.1"/>
</dbReference>
<dbReference type="KEGG" id="ppsr:I6J18_20600"/>
<reference evidence="1 2" key="1">
    <citation type="submission" date="2021-01" db="EMBL/GenBank/DDBJ databases">
        <title>FDA dAtabase for Regulatory Grade micrObial Sequences (FDA-ARGOS): Supporting development and validation of Infectious Disease Dx tests.</title>
        <authorList>
            <person name="Nelson B."/>
            <person name="Plummer A."/>
            <person name="Tallon L."/>
            <person name="Sadzewicz L."/>
            <person name="Zhao X."/>
            <person name="Boylan J."/>
            <person name="Ott S."/>
            <person name="Bowen H."/>
            <person name="Vavikolanu K."/>
            <person name="Mehta A."/>
            <person name="Aluvathingal J."/>
            <person name="Nadendla S."/>
            <person name="Myers T."/>
            <person name="Yan Y."/>
            <person name="Sichtig H."/>
        </authorList>
    </citation>
    <scope>NUCLEOTIDE SEQUENCE [LARGE SCALE GENOMIC DNA]</scope>
    <source>
        <strain evidence="1 2">FDAARGOS_1161</strain>
    </source>
</reference>
<evidence type="ECO:0000313" key="1">
    <source>
        <dbReference type="EMBL" id="QQS99952.1"/>
    </source>
</evidence>
<gene>
    <name evidence="1" type="ORF">I6J18_20600</name>
</gene>
<accession>A0A974S027</accession>
<protein>
    <recommendedName>
        <fullName evidence="3">Resolvase HTH domain-containing protein</fullName>
    </recommendedName>
</protein>
<dbReference type="EMBL" id="CP068053">
    <property type="protein sequence ID" value="QQS99952.1"/>
    <property type="molecule type" value="Genomic_DNA"/>
</dbReference>
<organism evidence="1 2">
    <name type="scientific">Peribacillus psychrosaccharolyticus</name>
    <name type="common">Bacillus psychrosaccharolyticus</name>
    <dbReference type="NCBI Taxonomy" id="1407"/>
    <lineage>
        <taxon>Bacteria</taxon>
        <taxon>Bacillati</taxon>
        <taxon>Bacillota</taxon>
        <taxon>Bacilli</taxon>
        <taxon>Bacillales</taxon>
        <taxon>Bacillaceae</taxon>
        <taxon>Peribacillus</taxon>
    </lineage>
</organism>